<proteinExistence type="predicted"/>
<gene>
    <name evidence="1" type="ORF">WCV65_04145</name>
</gene>
<dbReference type="EMBL" id="CP147407">
    <property type="protein sequence ID" value="WXB97700.1"/>
    <property type="molecule type" value="Genomic_DNA"/>
</dbReference>
<reference evidence="1 2" key="1">
    <citation type="submission" date="2024-02" db="EMBL/GenBank/DDBJ databases">
        <title>Seven novel Bacillus-like species.</title>
        <authorList>
            <person name="Liu G."/>
        </authorList>
    </citation>
    <scope>NUCLEOTIDE SEQUENCE [LARGE SCALE GENOMIC DNA]</scope>
    <source>
        <strain evidence="1 2">FJAT-52054</strain>
    </source>
</reference>
<protein>
    <submittedName>
        <fullName evidence="1">Imm6 family immunity protein</fullName>
    </submittedName>
</protein>
<dbReference type="Proteomes" id="UP001377337">
    <property type="component" value="Chromosome"/>
</dbReference>
<name>A0ABZ2NKG0_9BACI</name>
<evidence type="ECO:0000313" key="2">
    <source>
        <dbReference type="Proteomes" id="UP001377337"/>
    </source>
</evidence>
<evidence type="ECO:0000313" key="1">
    <source>
        <dbReference type="EMBL" id="WXB97700.1"/>
    </source>
</evidence>
<keyword evidence="2" id="KW-1185">Reference proteome</keyword>
<organism evidence="1 2">
    <name type="scientific">Metabacillus sediminis</name>
    <dbReference type="NCBI Taxonomy" id="3117746"/>
    <lineage>
        <taxon>Bacteria</taxon>
        <taxon>Bacillati</taxon>
        <taxon>Bacillota</taxon>
        <taxon>Bacilli</taxon>
        <taxon>Bacillales</taxon>
        <taxon>Bacillaceae</taxon>
        <taxon>Metabacillus</taxon>
    </lineage>
</organism>
<dbReference type="Pfam" id="PF14434">
    <property type="entry name" value="Imm6"/>
    <property type="match status" value="1"/>
</dbReference>
<accession>A0ABZ2NKG0</accession>
<sequence>MNQFENLSVDAKVVYLLSLSELIIGKISQSKGYGLVVESLERGWQWVKYRNIEASSLYLYLENMDDASIMTYMQFENDNQREKVWICYGNALAYIIWEAYQYEEEKYLPQTIESVDFETVESFVTNFNEVFENKSLPVKLLHFLEENYPKGTSKHVDRNLIKTFINGCMEE</sequence>
<dbReference type="RefSeq" id="WP_338780317.1">
    <property type="nucleotide sequence ID" value="NZ_CP147407.1"/>
</dbReference>
<dbReference type="InterPro" id="IPR025674">
    <property type="entry name" value="Imm6"/>
</dbReference>